<name>A0AA96WRF2_9CYAN</name>
<accession>A0AA96WRF2</accession>
<dbReference type="RefSeq" id="WP_316437272.1">
    <property type="nucleotide sequence ID" value="NZ_CP053589.1"/>
</dbReference>
<organism evidence="1">
    <name type="scientific">Leptolyngbya sp. NK1-12</name>
    <dbReference type="NCBI Taxonomy" id="2547451"/>
    <lineage>
        <taxon>Bacteria</taxon>
        <taxon>Bacillati</taxon>
        <taxon>Cyanobacteriota</taxon>
        <taxon>Cyanophyceae</taxon>
        <taxon>Leptolyngbyales</taxon>
        <taxon>Leptolyngbyaceae</taxon>
        <taxon>Leptolyngbya group</taxon>
        <taxon>Leptolyngbya</taxon>
    </lineage>
</organism>
<proteinExistence type="predicted"/>
<protein>
    <submittedName>
        <fullName evidence="1">Uncharacterized protein</fullName>
    </submittedName>
</protein>
<reference evidence="1" key="1">
    <citation type="submission" date="2020-05" db="EMBL/GenBank/DDBJ databases">
        <authorList>
            <person name="Zhu T."/>
            <person name="Keshari N."/>
            <person name="Lu X."/>
        </authorList>
    </citation>
    <scope>NUCLEOTIDE SEQUENCE</scope>
    <source>
        <strain evidence="1">NK1-12</strain>
        <plasmid evidence="1">p2</plasmid>
    </source>
</reference>
<keyword evidence="1" id="KW-0614">Plasmid</keyword>
<sequence>MPWRNLGTVTLQESWSLTPEDSIGGEVFRLTHQTTVDPSINSCWLSRYFVAPGDGARLAPWMRIYPSTEPQIINLPLPQNFLEAGQVIFSLQFKLRFPYYPVPWQITVEEFF</sequence>
<evidence type="ECO:0000313" key="1">
    <source>
        <dbReference type="EMBL" id="WNZ28176.1"/>
    </source>
</evidence>
<dbReference type="EMBL" id="CP053589">
    <property type="protein sequence ID" value="WNZ28176.1"/>
    <property type="molecule type" value="Genomic_DNA"/>
</dbReference>
<gene>
    <name evidence="1" type="ORF">HJG54_35270</name>
</gene>
<geneLocation type="plasmid" evidence="1">
    <name>p2</name>
</geneLocation>
<dbReference type="AlphaFoldDB" id="A0AA96WRF2"/>